<gene>
    <name evidence="1" type="ORF">M431DRAFT_394888</name>
</gene>
<dbReference type="Proteomes" id="UP000241690">
    <property type="component" value="Unassembled WGS sequence"/>
</dbReference>
<evidence type="ECO:0000313" key="1">
    <source>
        <dbReference type="EMBL" id="PTB57125.1"/>
    </source>
</evidence>
<keyword evidence="2" id="KW-1185">Reference proteome</keyword>
<name>A0A2T4AJ62_TRIHA</name>
<evidence type="ECO:0000313" key="2">
    <source>
        <dbReference type="Proteomes" id="UP000241690"/>
    </source>
</evidence>
<dbReference type="RefSeq" id="XP_024776802.1">
    <property type="nucleotide sequence ID" value="XM_024914824.1"/>
</dbReference>
<dbReference type="AlphaFoldDB" id="A0A2T4AJ62"/>
<protein>
    <submittedName>
        <fullName evidence="1">Uncharacterized protein</fullName>
    </submittedName>
</protein>
<reference evidence="1 2" key="1">
    <citation type="submission" date="2016-07" db="EMBL/GenBank/DDBJ databases">
        <title>Multiple horizontal gene transfer events from other fungi enriched the ability of initially mycotrophic Trichoderma (Ascomycota) to feed on dead plant biomass.</title>
        <authorList>
            <consortium name="DOE Joint Genome Institute"/>
            <person name="Aerts A."/>
            <person name="Atanasova L."/>
            <person name="Chenthamara K."/>
            <person name="Zhang J."/>
            <person name="Grujic M."/>
            <person name="Henrissat B."/>
            <person name="Kuo A."/>
            <person name="Salamov A."/>
            <person name="Lipzen A."/>
            <person name="Labutti K."/>
            <person name="Barry K."/>
            <person name="Miao Y."/>
            <person name="Rahimi M.J."/>
            <person name="Shen Q."/>
            <person name="Grigoriev I.V."/>
            <person name="Kubicek C.P."/>
            <person name="Druzhinina I.S."/>
        </authorList>
    </citation>
    <scope>NUCLEOTIDE SEQUENCE [LARGE SCALE GENOMIC DNA]</scope>
    <source>
        <strain evidence="1 2">CBS 226.95</strain>
    </source>
</reference>
<dbReference type="GeneID" id="36623390"/>
<organism evidence="1 2">
    <name type="scientific">Trichoderma harzianum CBS 226.95</name>
    <dbReference type="NCBI Taxonomy" id="983964"/>
    <lineage>
        <taxon>Eukaryota</taxon>
        <taxon>Fungi</taxon>
        <taxon>Dikarya</taxon>
        <taxon>Ascomycota</taxon>
        <taxon>Pezizomycotina</taxon>
        <taxon>Sordariomycetes</taxon>
        <taxon>Hypocreomycetidae</taxon>
        <taxon>Hypocreales</taxon>
        <taxon>Hypocreaceae</taxon>
        <taxon>Trichoderma</taxon>
    </lineage>
</organism>
<accession>A0A2T4AJ62</accession>
<proteinExistence type="predicted"/>
<dbReference type="EMBL" id="KZ679678">
    <property type="protein sequence ID" value="PTB57125.1"/>
    <property type="molecule type" value="Genomic_DNA"/>
</dbReference>
<sequence length="130" mass="14005">MSRTGNAAFSNSIAAARCRMEITVSTSCLSASALSIAQLSIVSSVHDPVKFSLSFFCCRDFLFPAVDLSRSLDMALPRSALLPGSRLLPVSEYSETRTAEIGNVGPENPMFTWIESLECVCYVFIGPGDV</sequence>